<dbReference type="GeneID" id="112905277"/>
<dbReference type="KEGG" id="apln:112905277"/>
<sequence>MSWKNEGGGTAIYIKNSIEHNPLPTTPKEDIIEATGIRLIIKNIGATDIYSTYYPPMKNNQPPLHVEQMNKLFEGQTSKIIIGDLNSKHKEWNSRVENAKGKHLQQYAEAKQILVIAPTEPTHYHESTKTSEILDISMIKNITKQFHITTMDDSGLTSDYNPII</sequence>
<gene>
    <name evidence="3" type="primary">LOC112905277</name>
</gene>
<dbReference type="SUPFAM" id="SSF56219">
    <property type="entry name" value="DNase I-like"/>
    <property type="match status" value="1"/>
</dbReference>
<accession>A0A7F5RB42</accession>
<dbReference type="RefSeq" id="XP_025833182.1">
    <property type="nucleotide sequence ID" value="XM_025977397.1"/>
</dbReference>
<evidence type="ECO:0000313" key="3">
    <source>
        <dbReference type="RefSeq" id="XP_025833182.1"/>
    </source>
</evidence>
<protein>
    <submittedName>
        <fullName evidence="3">Uncharacterized protein LOC112905277</fullName>
    </submittedName>
</protein>
<dbReference type="OrthoDB" id="410155at2759"/>
<dbReference type="PANTHER" id="PTHR33273:SF2">
    <property type="entry name" value="ENDONUCLEASE_EXONUCLEASE_PHOSPHATASE DOMAIN-CONTAINING PROTEIN"/>
    <property type="match status" value="1"/>
</dbReference>
<dbReference type="AlphaFoldDB" id="A0A7F5RB42"/>
<proteinExistence type="predicted"/>
<dbReference type="PANTHER" id="PTHR33273">
    <property type="entry name" value="DOMAIN-CONTAINING PROTEIN, PUTATIVE-RELATED"/>
    <property type="match status" value="1"/>
</dbReference>
<dbReference type="InterPro" id="IPR036691">
    <property type="entry name" value="Endo/exonu/phosph_ase_sf"/>
</dbReference>
<evidence type="ECO:0000313" key="2">
    <source>
        <dbReference type="Proteomes" id="UP000192223"/>
    </source>
</evidence>
<dbReference type="Proteomes" id="UP000192223">
    <property type="component" value="Unplaced"/>
</dbReference>
<reference evidence="3" key="1">
    <citation type="submission" date="2025-08" db="UniProtKB">
        <authorList>
            <consortium name="RefSeq"/>
        </authorList>
    </citation>
    <scope>IDENTIFICATION</scope>
    <source>
        <tissue evidence="3">Entire body</tissue>
    </source>
</reference>
<dbReference type="InterPro" id="IPR005135">
    <property type="entry name" value="Endo/exonuclease/phosphatase"/>
</dbReference>
<dbReference type="Gene3D" id="3.60.10.10">
    <property type="entry name" value="Endonuclease/exonuclease/phosphatase"/>
    <property type="match status" value="1"/>
</dbReference>
<dbReference type="Pfam" id="PF14529">
    <property type="entry name" value="Exo_endo_phos_2"/>
    <property type="match status" value="1"/>
</dbReference>
<feature type="domain" description="Endonuclease/exonuclease/phosphatase" evidence="1">
    <location>
        <begin position="48"/>
        <end position="163"/>
    </location>
</feature>
<dbReference type="GO" id="GO:0003824">
    <property type="term" value="F:catalytic activity"/>
    <property type="evidence" value="ECO:0007669"/>
    <property type="project" value="InterPro"/>
</dbReference>
<dbReference type="InParanoid" id="A0A7F5RB42"/>
<organism evidence="2 3">
    <name type="scientific">Agrilus planipennis</name>
    <name type="common">Emerald ash borer</name>
    <name type="synonym">Agrilus marcopoli</name>
    <dbReference type="NCBI Taxonomy" id="224129"/>
    <lineage>
        <taxon>Eukaryota</taxon>
        <taxon>Metazoa</taxon>
        <taxon>Ecdysozoa</taxon>
        <taxon>Arthropoda</taxon>
        <taxon>Hexapoda</taxon>
        <taxon>Insecta</taxon>
        <taxon>Pterygota</taxon>
        <taxon>Neoptera</taxon>
        <taxon>Endopterygota</taxon>
        <taxon>Coleoptera</taxon>
        <taxon>Polyphaga</taxon>
        <taxon>Elateriformia</taxon>
        <taxon>Buprestoidea</taxon>
        <taxon>Buprestidae</taxon>
        <taxon>Agrilinae</taxon>
        <taxon>Agrilus</taxon>
    </lineage>
</organism>
<name>A0A7F5RB42_AGRPL</name>
<keyword evidence="2" id="KW-1185">Reference proteome</keyword>
<evidence type="ECO:0000259" key="1">
    <source>
        <dbReference type="Pfam" id="PF14529"/>
    </source>
</evidence>